<keyword evidence="6 8" id="KW-0675">Receptor</keyword>
<proteinExistence type="inferred from homology"/>
<evidence type="ECO:0000256" key="3">
    <source>
        <dbReference type="ARBA" id="ARBA00022692"/>
    </source>
</evidence>
<evidence type="ECO:0000256" key="4">
    <source>
        <dbReference type="ARBA" id="ARBA00022989"/>
    </source>
</evidence>
<dbReference type="InParanoid" id="A0A6J3C0V5"/>
<keyword evidence="5 8" id="KW-0472">Membrane</keyword>
<evidence type="ECO:0000313" key="9">
    <source>
        <dbReference type="Proteomes" id="UP001652740"/>
    </source>
</evidence>
<reference evidence="10" key="1">
    <citation type="submission" date="2025-08" db="UniProtKB">
        <authorList>
            <consortium name="RefSeq"/>
        </authorList>
    </citation>
    <scope>IDENTIFICATION</scope>
    <source>
        <tissue evidence="10">Whole larvae</tissue>
    </source>
</reference>
<dbReference type="Pfam" id="PF08395">
    <property type="entry name" value="7tm_7"/>
    <property type="match status" value="1"/>
</dbReference>
<comment type="caution">
    <text evidence="8">Lacks conserved residue(s) required for the propagation of feature annotation.</text>
</comment>
<comment type="subcellular location">
    <subcellularLocation>
        <location evidence="1 8">Cell membrane</location>
        <topology evidence="1 8">Multi-pass membrane protein</topology>
    </subcellularLocation>
</comment>
<dbReference type="GO" id="GO:0005886">
    <property type="term" value="C:plasma membrane"/>
    <property type="evidence" value="ECO:0007669"/>
    <property type="project" value="UniProtKB-SubCell"/>
</dbReference>
<dbReference type="PANTHER" id="PTHR21143:SF133">
    <property type="entry name" value="GUSTATORY AND PHEROMONE RECEPTOR 32A-RELATED"/>
    <property type="match status" value="1"/>
</dbReference>
<evidence type="ECO:0000256" key="1">
    <source>
        <dbReference type="ARBA" id="ARBA00004651"/>
    </source>
</evidence>
<feature type="transmembrane region" description="Helical" evidence="8">
    <location>
        <begin position="366"/>
        <end position="392"/>
    </location>
</feature>
<dbReference type="FunCoup" id="A0A6J3C0V5">
    <property type="interactions" value="12"/>
</dbReference>
<evidence type="ECO:0000256" key="7">
    <source>
        <dbReference type="ARBA" id="ARBA00023224"/>
    </source>
</evidence>
<dbReference type="GO" id="GO:0007165">
    <property type="term" value="P:signal transduction"/>
    <property type="evidence" value="ECO:0007669"/>
    <property type="project" value="UniProtKB-KW"/>
</dbReference>
<accession>A0A6J3C0V5</accession>
<feature type="transmembrane region" description="Helical" evidence="8">
    <location>
        <begin position="54"/>
        <end position="78"/>
    </location>
</feature>
<comment type="function">
    <text evidence="8">Gustatory receptor which mediates acceptance or avoidance behavior, depending on its substrates.</text>
</comment>
<dbReference type="GO" id="GO:0043025">
    <property type="term" value="C:neuronal cell body"/>
    <property type="evidence" value="ECO:0007669"/>
    <property type="project" value="TreeGrafter"/>
</dbReference>
<evidence type="ECO:0000256" key="5">
    <source>
        <dbReference type="ARBA" id="ARBA00023136"/>
    </source>
</evidence>
<dbReference type="GO" id="GO:0030424">
    <property type="term" value="C:axon"/>
    <property type="evidence" value="ECO:0007669"/>
    <property type="project" value="TreeGrafter"/>
</dbReference>
<dbReference type="KEGG" id="gmw:113520754"/>
<name>A0A6J3C0V5_GALME</name>
<keyword evidence="4 8" id="KW-1133">Transmembrane helix</keyword>
<dbReference type="GO" id="GO:0030425">
    <property type="term" value="C:dendrite"/>
    <property type="evidence" value="ECO:0007669"/>
    <property type="project" value="TreeGrafter"/>
</dbReference>
<keyword evidence="3 8" id="KW-0812">Transmembrane</keyword>
<keyword evidence="9" id="KW-1185">Reference proteome</keyword>
<gene>
    <name evidence="10" type="primary">LOC113520754</name>
</gene>
<feature type="transmembrane region" description="Helical" evidence="8">
    <location>
        <begin position="22"/>
        <end position="42"/>
    </location>
</feature>
<dbReference type="RefSeq" id="XP_031766287.2">
    <property type="nucleotide sequence ID" value="XM_031910427.2"/>
</dbReference>
<dbReference type="GO" id="GO:0007635">
    <property type="term" value="P:chemosensory behavior"/>
    <property type="evidence" value="ECO:0007669"/>
    <property type="project" value="TreeGrafter"/>
</dbReference>
<feature type="transmembrane region" description="Helical" evidence="8">
    <location>
        <begin position="148"/>
        <end position="169"/>
    </location>
</feature>
<keyword evidence="7 8" id="KW-0807">Transducer</keyword>
<comment type="similarity">
    <text evidence="8">Belongs to the insect chemoreceptor superfamily. Gustatory receptor (GR) family.</text>
</comment>
<evidence type="ECO:0000256" key="8">
    <source>
        <dbReference type="RuleBase" id="RU363108"/>
    </source>
</evidence>
<dbReference type="GeneID" id="113520754"/>
<sequence length="401" mass="46516">MSFGLRNYFPFIRSDKVTFHNIFQPIYLMLSLLGLFPYSVKYNSKSYKIIYRSLYLNVLYVILLISIISVFVVLHVQFILSYTDISPFTSTEMTYSNYVLELLLLFCACITAYLCAFKNKYKYVDILNKLTTFWFELPRNGYSIMRQLNFHVSVSITVLFLLLMSLFFLNFTRSEGSWKQILVVFSFIIPQIAQFVHIVFYCMLIFMVGALLSNIEDNCRDVANEKNHFTYSSVKNTSSSLTLKDIELVYVKVIQVKRDINEAFQPSILLTLLQCFHAMVGESYTLYYGIISPRSLTLHELFNTVVWISYQLTKVFAFAYTGNVLKVKVLKIGQTLHKIPTDRQDIRLNMEIQHFLSLIAHQGPEVTVYGFFFLDATLFFNVLASATMYLIVLVQLTGSDD</sequence>
<evidence type="ECO:0000313" key="10">
    <source>
        <dbReference type="RefSeq" id="XP_031766287.2"/>
    </source>
</evidence>
<evidence type="ECO:0000256" key="6">
    <source>
        <dbReference type="ARBA" id="ARBA00023170"/>
    </source>
</evidence>
<feature type="transmembrane region" description="Helical" evidence="8">
    <location>
        <begin position="181"/>
        <end position="212"/>
    </location>
</feature>
<protein>
    <recommendedName>
        <fullName evidence="8">Gustatory receptor</fullName>
    </recommendedName>
</protein>
<feature type="transmembrane region" description="Helical" evidence="8">
    <location>
        <begin position="98"/>
        <end position="117"/>
    </location>
</feature>
<organism evidence="9 10">
    <name type="scientific">Galleria mellonella</name>
    <name type="common">Greater wax moth</name>
    <dbReference type="NCBI Taxonomy" id="7137"/>
    <lineage>
        <taxon>Eukaryota</taxon>
        <taxon>Metazoa</taxon>
        <taxon>Ecdysozoa</taxon>
        <taxon>Arthropoda</taxon>
        <taxon>Hexapoda</taxon>
        <taxon>Insecta</taxon>
        <taxon>Pterygota</taxon>
        <taxon>Neoptera</taxon>
        <taxon>Endopterygota</taxon>
        <taxon>Lepidoptera</taxon>
        <taxon>Glossata</taxon>
        <taxon>Ditrysia</taxon>
        <taxon>Pyraloidea</taxon>
        <taxon>Pyralidae</taxon>
        <taxon>Galleriinae</taxon>
        <taxon>Galleria</taxon>
    </lineage>
</organism>
<dbReference type="GO" id="GO:0050909">
    <property type="term" value="P:sensory perception of taste"/>
    <property type="evidence" value="ECO:0007669"/>
    <property type="project" value="InterPro"/>
</dbReference>
<dbReference type="Proteomes" id="UP001652740">
    <property type="component" value="Unplaced"/>
</dbReference>
<evidence type="ECO:0000256" key="2">
    <source>
        <dbReference type="ARBA" id="ARBA00022475"/>
    </source>
</evidence>
<dbReference type="PANTHER" id="PTHR21143">
    <property type="entry name" value="INVERTEBRATE GUSTATORY RECEPTOR"/>
    <property type="match status" value="1"/>
</dbReference>
<keyword evidence="2 8" id="KW-1003">Cell membrane</keyword>
<dbReference type="AlphaFoldDB" id="A0A6J3C0V5"/>
<dbReference type="InterPro" id="IPR013604">
    <property type="entry name" value="7TM_chemorcpt"/>
</dbReference>
<dbReference type="GO" id="GO:0008049">
    <property type="term" value="P:male courtship behavior"/>
    <property type="evidence" value="ECO:0007669"/>
    <property type="project" value="TreeGrafter"/>
</dbReference>